<dbReference type="EMBL" id="MSTI01000039">
    <property type="protein sequence ID" value="OLV19234.1"/>
    <property type="molecule type" value="Genomic_DNA"/>
</dbReference>
<evidence type="ECO:0000313" key="1">
    <source>
        <dbReference type="EMBL" id="OLV19234.1"/>
    </source>
</evidence>
<keyword evidence="2" id="KW-1185">Reference proteome</keyword>
<sequence>MVQGRVTEVAIQKLLTAFPANTVTAEILLKVVVINQIYSTGILAVQPVAERIQAAKIDAALKAGDPGVVHLIDRLQFVTAKGKEVDRSIYSFATKYCALHQPQHYPIYDGLISQKLQAYLKQDGFSTTPFKDAELRNYENFKAVVLQFREHYHLTKFSLREIDQFLWILGKGLLSPLPSPGIHLRHP</sequence>
<dbReference type="AlphaFoldDB" id="A0A1U7P244"/>
<proteinExistence type="predicted"/>
<protein>
    <submittedName>
        <fullName evidence="1">Uncharacterized protein</fullName>
    </submittedName>
</protein>
<dbReference type="STRING" id="249408.BOO71_0003493"/>
<accession>A0A1U7P244</accession>
<name>A0A1U7P244_9DEIO</name>
<organism evidence="1 2">
    <name type="scientific">Deinococcus marmoris</name>
    <dbReference type="NCBI Taxonomy" id="249408"/>
    <lineage>
        <taxon>Bacteria</taxon>
        <taxon>Thermotogati</taxon>
        <taxon>Deinococcota</taxon>
        <taxon>Deinococci</taxon>
        <taxon>Deinococcales</taxon>
        <taxon>Deinococcaceae</taxon>
        <taxon>Deinococcus</taxon>
    </lineage>
</organism>
<gene>
    <name evidence="1" type="ORF">BOO71_0003493</name>
</gene>
<evidence type="ECO:0000313" key="2">
    <source>
        <dbReference type="Proteomes" id="UP000186607"/>
    </source>
</evidence>
<comment type="caution">
    <text evidence="1">The sequence shown here is derived from an EMBL/GenBank/DDBJ whole genome shotgun (WGS) entry which is preliminary data.</text>
</comment>
<reference evidence="1 2" key="1">
    <citation type="submission" date="2017-01" db="EMBL/GenBank/DDBJ databases">
        <title>Genome Analysis of Deinococcus marmoris KOPRI26562.</title>
        <authorList>
            <person name="Kim J.H."/>
            <person name="Oh H.-M."/>
        </authorList>
    </citation>
    <scope>NUCLEOTIDE SEQUENCE [LARGE SCALE GENOMIC DNA]</scope>
    <source>
        <strain evidence="1 2">KOPRI26562</strain>
    </source>
</reference>
<dbReference type="Proteomes" id="UP000186607">
    <property type="component" value="Unassembled WGS sequence"/>
</dbReference>